<dbReference type="AlphaFoldDB" id="A0A1M6EWP7"/>
<dbReference type="NCBIfam" id="TIGR04057">
    <property type="entry name" value="SusC_RagA_signa"/>
    <property type="match status" value="1"/>
</dbReference>
<dbReference type="EMBL" id="FQZN01000010">
    <property type="protein sequence ID" value="SHI89865.1"/>
    <property type="molecule type" value="Genomic_DNA"/>
</dbReference>
<dbReference type="InterPro" id="IPR012910">
    <property type="entry name" value="Plug_dom"/>
</dbReference>
<evidence type="ECO:0000313" key="3">
    <source>
        <dbReference type="Proteomes" id="UP000184192"/>
    </source>
</evidence>
<sequence length="1081" mass="122337">MYNNMNHIMNKLAGISKFLLLGVLIILSGTVRAQDEQILKGRILDPDGTPIPGAIVNVTEQSRIALSDDNGFFSLKNVKVGDELCVSSIGYKNTTATAEFDDNFKIVMEPDIDEYLHTMPIAFTRKPKKFMTESTSAVAGEKLQKYPITVLQNAFSSTVTGMETYEWSSEPGWTETAMYIRGIRTMNSGARNPLIIVDNVERDLSFLDAFPIENITILKDAAATAIYGMRGANGAILVTTKRGETGKTKIDFTQEVGFQMLSNKMENQNAYNKALTTNRVLYLDGSNPQYSDEQIEMYRRVTAGEELEGIDRYRYFNTNWFDELYRDMAPTYKTNMQISGGSSRARYYVSFSYLRQEGMWNSKWTEYNDKFSTQHVLNRYNLRSNLDIDVNKYLNVSLDLGGRIDNISQPRTGVFSLVTFGAVEADPMAPVYTPNGELYSKNTAQNPARLLGSSGQDKNRRRNLYSTVNVTGDLSELVRGLKANVTVSFDAFDVFQSTQDNSVNSYEYDYMNMNVKDPSQFEYKQTTKYSALTNPSANERANYYNFNFNAGFSYNRSFGKHAVDARAFIRTYQNMENVRDANNHDVGKLSSNRFLSYNGQATYVYDNKYILSGNFSRMASDNYAPEDRWGNFYGASLGWVASEEAWLKNKNISLLKLRASFGHVGQSSTGSNRYPYQSTFGTSTGYSFGTSNTGVGGVAETLSGNHNNKWELSDMLNVGVDFDFWHKRLYGSFDAFKEWRSNILVTRSNTPSLLGIGVAQDAYGKAETKGMELTIGHRNRIGKVTYFLEGMLTWNTNKITEMDETEPNVEWQRKTGKRIFEYTSVAGLYENVFNGTVGGWNIYKFQQWASDPNLIATSQQDAIDHPEKYPYNTAAGSAKRQDLGTAVFKDLNGDRQIDENDMIPSGYTIIPEITPSLSFGVEYAGFDLQATLTAYLNRSVFISPAMTWSPWGHQATHEITKAWGYYTDDPNDPRNVNATYPRPTYAGFNPIDSERSTNTYMNDIWIVNGNYLSLRNIELGYSLPKRLIAKAGMTKCRIYFSGYNLFNWSHLPDNLDPEKPMSYTWWYPKTRTFSFGINVGF</sequence>
<dbReference type="Pfam" id="PF07715">
    <property type="entry name" value="Plug"/>
    <property type="match status" value="1"/>
</dbReference>
<feature type="domain" description="TonB-dependent receptor plug" evidence="1">
    <location>
        <begin position="129"/>
        <end position="235"/>
    </location>
</feature>
<dbReference type="RefSeq" id="WP_073313514.1">
    <property type="nucleotide sequence ID" value="NZ_FQZN01000010.1"/>
</dbReference>
<dbReference type="Gene3D" id="2.60.40.1120">
    <property type="entry name" value="Carboxypeptidase-like, regulatory domain"/>
    <property type="match status" value="1"/>
</dbReference>
<dbReference type="InterPro" id="IPR023997">
    <property type="entry name" value="TonB-dep_OMP_SusC/RagA_CS"/>
</dbReference>
<dbReference type="SUPFAM" id="SSF56935">
    <property type="entry name" value="Porins"/>
    <property type="match status" value="1"/>
</dbReference>
<accession>A0A1M6EWP7</accession>
<dbReference type="NCBIfam" id="TIGR04056">
    <property type="entry name" value="OMP_RagA_SusC"/>
    <property type="match status" value="1"/>
</dbReference>
<dbReference type="InterPro" id="IPR023996">
    <property type="entry name" value="TonB-dep_OMP_SusC/RagA"/>
</dbReference>
<evidence type="ECO:0000259" key="1">
    <source>
        <dbReference type="Pfam" id="PF07715"/>
    </source>
</evidence>
<proteinExistence type="predicted"/>
<dbReference type="Proteomes" id="UP000184192">
    <property type="component" value="Unassembled WGS sequence"/>
</dbReference>
<protein>
    <submittedName>
        <fullName evidence="2">TonB-linked outer membrane protein, SusC/RagA family</fullName>
    </submittedName>
</protein>
<keyword evidence="3" id="KW-1185">Reference proteome</keyword>
<reference evidence="3" key="1">
    <citation type="submission" date="2016-11" db="EMBL/GenBank/DDBJ databases">
        <authorList>
            <person name="Varghese N."/>
            <person name="Submissions S."/>
        </authorList>
    </citation>
    <scope>NUCLEOTIDE SEQUENCE [LARGE SCALE GENOMIC DNA]</scope>
    <source>
        <strain evidence="3">DSM 26884</strain>
    </source>
</reference>
<name>A0A1M6EWP7_9BACE</name>
<dbReference type="Pfam" id="PF13715">
    <property type="entry name" value="CarbopepD_reg_2"/>
    <property type="match status" value="1"/>
</dbReference>
<dbReference type="SUPFAM" id="SSF49464">
    <property type="entry name" value="Carboxypeptidase regulatory domain-like"/>
    <property type="match status" value="1"/>
</dbReference>
<evidence type="ECO:0000313" key="2">
    <source>
        <dbReference type="EMBL" id="SHI89865.1"/>
    </source>
</evidence>
<gene>
    <name evidence="2" type="ORF">SAMN05444350_110110</name>
</gene>
<dbReference type="InterPro" id="IPR037066">
    <property type="entry name" value="Plug_dom_sf"/>
</dbReference>
<organism evidence="2 3">
    <name type="scientific">Bacteroides stercorirosoris</name>
    <dbReference type="NCBI Taxonomy" id="871324"/>
    <lineage>
        <taxon>Bacteria</taxon>
        <taxon>Pseudomonadati</taxon>
        <taxon>Bacteroidota</taxon>
        <taxon>Bacteroidia</taxon>
        <taxon>Bacteroidales</taxon>
        <taxon>Bacteroidaceae</taxon>
        <taxon>Bacteroides</taxon>
    </lineage>
</organism>
<dbReference type="eggNOG" id="COG1629">
    <property type="taxonomic scope" value="Bacteria"/>
</dbReference>
<dbReference type="GeneID" id="92712067"/>
<dbReference type="Gene3D" id="2.170.130.10">
    <property type="entry name" value="TonB-dependent receptor, plug domain"/>
    <property type="match status" value="1"/>
</dbReference>
<dbReference type="InterPro" id="IPR008969">
    <property type="entry name" value="CarboxyPept-like_regulatory"/>
</dbReference>